<dbReference type="SUPFAM" id="SSF51735">
    <property type="entry name" value="NAD(P)-binding Rossmann-fold domains"/>
    <property type="match status" value="1"/>
</dbReference>
<protein>
    <submittedName>
        <fullName evidence="2">NAD-dependent epimerase/dehydratase</fullName>
    </submittedName>
</protein>
<evidence type="ECO:0000313" key="2">
    <source>
        <dbReference type="EMBL" id="CCI23618.1"/>
    </source>
</evidence>
<dbReference type="HOGENOM" id="CLU_882268_0_0_3"/>
<dbReference type="InterPro" id="IPR001509">
    <property type="entry name" value="Epimerase_deHydtase"/>
</dbReference>
<dbReference type="PANTHER" id="PTHR43245:SF13">
    <property type="entry name" value="UDP-D-APIOSE_UDP-D-XYLOSE SYNTHASE 2"/>
    <property type="match status" value="1"/>
</dbReference>
<dbReference type="InterPro" id="IPR050177">
    <property type="entry name" value="Lipid_A_modif_metabolic_enz"/>
</dbReference>
<gene>
    <name evidence="2" type="ORF">MICAG_2140003</name>
</gene>
<accession>I4HNJ4</accession>
<dbReference type="Proteomes" id="UP000005291">
    <property type="component" value="Unassembled WGS sequence"/>
</dbReference>
<evidence type="ECO:0000259" key="1">
    <source>
        <dbReference type="Pfam" id="PF01370"/>
    </source>
</evidence>
<dbReference type="Gene3D" id="3.40.50.720">
    <property type="entry name" value="NAD(P)-binding Rossmann-like Domain"/>
    <property type="match status" value="1"/>
</dbReference>
<dbReference type="AlphaFoldDB" id="I4HNJ4"/>
<comment type="caution">
    <text evidence="2">The sequence shown here is derived from an EMBL/GenBank/DDBJ whole genome shotgun (WGS) entry which is preliminary data.</text>
</comment>
<evidence type="ECO:0000313" key="3">
    <source>
        <dbReference type="Proteomes" id="UP000005291"/>
    </source>
</evidence>
<dbReference type="Pfam" id="PF01370">
    <property type="entry name" value="Epimerase"/>
    <property type="match status" value="1"/>
</dbReference>
<organism evidence="2 3">
    <name type="scientific">Microcystis aeruginosa PCC 9808</name>
    <dbReference type="NCBI Taxonomy" id="1160284"/>
    <lineage>
        <taxon>Bacteria</taxon>
        <taxon>Bacillati</taxon>
        <taxon>Cyanobacteriota</taxon>
        <taxon>Cyanophyceae</taxon>
        <taxon>Oscillatoriophycideae</taxon>
        <taxon>Chroococcales</taxon>
        <taxon>Microcystaceae</taxon>
        <taxon>Microcystis</taxon>
    </lineage>
</organism>
<proteinExistence type="predicted"/>
<reference evidence="2 3" key="1">
    <citation type="submission" date="2012-04" db="EMBL/GenBank/DDBJ databases">
        <authorList>
            <person name="Genoscope - CEA"/>
        </authorList>
    </citation>
    <scope>NUCLEOTIDE SEQUENCE [LARGE SCALE GENOMIC DNA]</scope>
    <source>
        <strain evidence="2 3">9808</strain>
    </source>
</reference>
<feature type="domain" description="NAD-dependent epimerase/dehydratase" evidence="1">
    <location>
        <begin position="46"/>
        <end position="260"/>
    </location>
</feature>
<dbReference type="InterPro" id="IPR036291">
    <property type="entry name" value="NAD(P)-bd_dom_sf"/>
</dbReference>
<dbReference type="PANTHER" id="PTHR43245">
    <property type="entry name" value="BIFUNCTIONAL POLYMYXIN RESISTANCE PROTEIN ARNA"/>
    <property type="match status" value="1"/>
</dbReference>
<sequence length="357" mass="40676">MGKWGNGGIQLIPQNPKTPTPVFTFYFLLSHCPLNSAVSIKIMKKIFLTGVSGCIGHYIAEILLENPDYELYFLLRNPEKLKFSYQGRSNVHILLGDMQNIGVYAELLKTMNIAVLIATSWGGEEESYQINVVKTLELISYLDAQICEKVLYFSTASILNQNNQPLPEAGEIGTNYIRTKYICYSKFTDLEIADKIITLYPTFVLGGDENKPYSHIYGGLPDVLKYIGLVRWFQADGSFHFIHAKDIAQVVNYLIENPAPESKIVLGNQRTTANQAVEEICTYLNKKIYFRIPLSLTIANFFIKVFNLQMEAWDRFAMNYRHFTHVKTYTPADFGLKNYCSTLDDVLTLRGIPRKKP</sequence>
<dbReference type="EMBL" id="CAIN01000129">
    <property type="protein sequence ID" value="CCI23618.1"/>
    <property type="molecule type" value="Genomic_DNA"/>
</dbReference>
<name>I4HNJ4_MICAE</name>